<keyword evidence="1" id="KW-0472">Membrane</keyword>
<dbReference type="Gene3D" id="3.10.620.30">
    <property type="match status" value="1"/>
</dbReference>
<dbReference type="PANTHER" id="PTHR42736:SF1">
    <property type="entry name" value="PROTEIN-GLUTAMINE GAMMA-GLUTAMYLTRANSFERASE"/>
    <property type="match status" value="1"/>
</dbReference>
<dbReference type="SUPFAM" id="SSF54001">
    <property type="entry name" value="Cysteine proteinases"/>
    <property type="match status" value="1"/>
</dbReference>
<feature type="transmembrane region" description="Helical" evidence="1">
    <location>
        <begin position="163"/>
        <end position="184"/>
    </location>
</feature>
<dbReference type="Proteomes" id="UP000477680">
    <property type="component" value="Chromosome"/>
</dbReference>
<feature type="transmembrane region" description="Helical" evidence="1">
    <location>
        <begin position="33"/>
        <end position="50"/>
    </location>
</feature>
<proteinExistence type="predicted"/>
<feature type="transmembrane region" description="Helical" evidence="1">
    <location>
        <begin position="9"/>
        <end position="27"/>
    </location>
</feature>
<dbReference type="InterPro" id="IPR025403">
    <property type="entry name" value="TgpA-like_C"/>
</dbReference>
<evidence type="ECO:0000313" key="3">
    <source>
        <dbReference type="EMBL" id="QIB67287.1"/>
    </source>
</evidence>
<dbReference type="RefSeq" id="WP_163496714.1">
    <property type="nucleotide sequence ID" value="NZ_CP048711.1"/>
</dbReference>
<feature type="domain" description="Transglutaminase-like" evidence="2">
    <location>
        <begin position="406"/>
        <end position="477"/>
    </location>
</feature>
<dbReference type="KEGG" id="kim:G3T16_19665"/>
<dbReference type="Pfam" id="PF01841">
    <property type="entry name" value="Transglut_core"/>
    <property type="match status" value="1"/>
</dbReference>
<dbReference type="AlphaFoldDB" id="A0A6C0U8C3"/>
<dbReference type="InterPro" id="IPR052901">
    <property type="entry name" value="Bact_TGase-like"/>
</dbReference>
<feature type="transmembrane region" description="Helical" evidence="1">
    <location>
        <begin position="132"/>
        <end position="151"/>
    </location>
</feature>
<evidence type="ECO:0000313" key="4">
    <source>
        <dbReference type="Proteomes" id="UP000477680"/>
    </source>
</evidence>
<dbReference type="Pfam" id="PF13559">
    <property type="entry name" value="DUF4129"/>
    <property type="match status" value="1"/>
</dbReference>
<keyword evidence="1" id="KW-0812">Transmembrane</keyword>
<feature type="transmembrane region" description="Helical" evidence="1">
    <location>
        <begin position="556"/>
        <end position="577"/>
    </location>
</feature>
<feature type="transmembrane region" description="Helical" evidence="1">
    <location>
        <begin position="85"/>
        <end position="102"/>
    </location>
</feature>
<reference evidence="3 4" key="1">
    <citation type="submission" date="2020-02" db="EMBL/GenBank/DDBJ databases">
        <title>Genome sequencing for Kineobactrum sp. M2.</title>
        <authorList>
            <person name="Park S.-J."/>
        </authorList>
    </citation>
    <scope>NUCLEOTIDE SEQUENCE [LARGE SCALE GENOMIC DNA]</scope>
    <source>
        <strain evidence="3 4">M2</strain>
    </source>
</reference>
<dbReference type="Pfam" id="PF11992">
    <property type="entry name" value="TgpA_N"/>
    <property type="match status" value="1"/>
</dbReference>
<dbReference type="InterPro" id="IPR038765">
    <property type="entry name" value="Papain-like_cys_pep_sf"/>
</dbReference>
<dbReference type="SMART" id="SM00460">
    <property type="entry name" value="TGc"/>
    <property type="match status" value="1"/>
</dbReference>
<organism evidence="3 4">
    <name type="scientific">Kineobactrum salinum</name>
    <dbReference type="NCBI Taxonomy" id="2708301"/>
    <lineage>
        <taxon>Bacteria</taxon>
        <taxon>Pseudomonadati</taxon>
        <taxon>Pseudomonadota</taxon>
        <taxon>Gammaproteobacteria</taxon>
        <taxon>Cellvibrionales</taxon>
        <taxon>Halieaceae</taxon>
        <taxon>Kineobactrum</taxon>
    </lineage>
</organism>
<dbReference type="InterPro" id="IPR002931">
    <property type="entry name" value="Transglutaminase-like"/>
</dbReference>
<sequence length="669" mass="75844">MKIATAARIVPRNALVWIIISQFALLAPHLGRLPLWVVLVYLFAAGWRIMVYQGRWSFPGRWVKLGLIAAGFAAIWLSYGNLLGLEPTVALLLTAFALKLLELIRRKDAYVLIFLGYFICVTGFLFTQHLLLVLYSMLDILLLTTALVALHQPGEHRFRLATVRLPAVMLAQALPLMLVLFFLFPRLGPLWTVPVKSHAARTGVSDFMQPGDISSLSQSDEVAFRVQFDGDIPPRSELYWRGLVFSVLENGAWRSLKYADIPAREWRARRQEPVGEPLRYSVLMMPTQQNWLYSLRYAQSAQRSVMASADFRLYSPVEIEDQLLYRATSWPRTPLELELSAWRRRTELALPAAGNPATLALARQLRAASDSDADYVTAVLDHFNREPFVYTLQPPLLGEDPMDQFLFRTRRGFCEHYAFAFTLMMRAAGVPARVVAGYQGGEINPVNGTVIVHQFDAHAWAEVWLPGEGWRRVDPTAAVAPERIELGLEQALAGEGSFLADSPLSPLRYRGINWINMARLRYDALTYRWQSWVVGFDSQQQYQLLEDVFGDIRPRVFIAVLFASALVVLLPVAWLLLGRRQRHSLDPATKLYLAFCVRLAARGIVRAAGEAPADFARRAALEQPALAPWLRQFTHEFNQLAYADREQDEARRQQLLARLRSLLRQPPPA</sequence>
<keyword evidence="1" id="KW-1133">Transmembrane helix</keyword>
<accession>A0A6C0U8C3</accession>
<evidence type="ECO:0000256" key="1">
    <source>
        <dbReference type="SAM" id="Phobius"/>
    </source>
</evidence>
<feature type="transmembrane region" description="Helical" evidence="1">
    <location>
        <begin position="62"/>
        <end position="79"/>
    </location>
</feature>
<feature type="transmembrane region" description="Helical" evidence="1">
    <location>
        <begin position="109"/>
        <end position="126"/>
    </location>
</feature>
<protein>
    <submittedName>
        <fullName evidence="3">DUF3488 domain-containing transglutaminase family protein</fullName>
    </submittedName>
</protein>
<evidence type="ECO:0000259" key="2">
    <source>
        <dbReference type="SMART" id="SM00460"/>
    </source>
</evidence>
<keyword evidence="4" id="KW-1185">Reference proteome</keyword>
<gene>
    <name evidence="3" type="ORF">G3T16_19665</name>
</gene>
<dbReference type="EMBL" id="CP048711">
    <property type="protein sequence ID" value="QIB67287.1"/>
    <property type="molecule type" value="Genomic_DNA"/>
</dbReference>
<dbReference type="InterPro" id="IPR021878">
    <property type="entry name" value="TgpA_N"/>
</dbReference>
<dbReference type="PANTHER" id="PTHR42736">
    <property type="entry name" value="PROTEIN-GLUTAMINE GAMMA-GLUTAMYLTRANSFERASE"/>
    <property type="match status" value="1"/>
</dbReference>
<name>A0A6C0U8C3_9GAMM</name>